<dbReference type="SMART" id="SM00249">
    <property type="entry name" value="PHD"/>
    <property type="match status" value="1"/>
</dbReference>
<dbReference type="InterPro" id="IPR011011">
    <property type="entry name" value="Znf_FYVE_PHD"/>
</dbReference>
<dbReference type="SMART" id="SM00184">
    <property type="entry name" value="RING"/>
    <property type="match status" value="2"/>
</dbReference>
<dbReference type="SUPFAM" id="SSF57903">
    <property type="entry name" value="FYVE/PHD zinc finger"/>
    <property type="match status" value="1"/>
</dbReference>
<feature type="region of interest" description="Disordered" evidence="5">
    <location>
        <begin position="728"/>
        <end position="750"/>
    </location>
</feature>
<feature type="domain" description="PHD-type" evidence="6">
    <location>
        <begin position="74"/>
        <end position="194"/>
    </location>
</feature>
<evidence type="ECO:0008006" key="10">
    <source>
        <dbReference type="Google" id="ProtNLM"/>
    </source>
</evidence>
<sequence length="1289" mass="141620">MEAEAEADADFAMNDMLALTHELDPFDDANNIDNVVLDGERCGICMDVVIDRGVLDCCQHWFCFACIDNWATITNLCPLCQNEFQLITCVPVYDTIGSNKVEDDSLFREDDWSIEGKSNTLSFPSYYIDENAVICLDGDGCKVRSGSASIEEDSGLDTSIACDSCDIWYHAFCVGFDTEDTSDSTWLCPRCVAGEVSKGTDTNSVERAAVEYNAENSNGRCEVEDSFSRKVSVSVADTGETAVVVSMVDGNKWVPSTSKKGSLPLEVERNSLNKSDILMSDTNNEQRGTEKTIMLSIKEEQDLELSLSNNISCSLTSKSLVHNDLKKSTHGAMGEQSSFDGKKLFDESHVKTSPSRNESNLGLHLGLSVGSFLSADKADENETKDQTTDVLQLSPEKPFLKVDKADESEAKDQATDVPHLSPGKTFLKGDETGANAHKDNAGVTGGKRKHVECSYDQVHIKVDDGDAKPESQKKIRAADSQMISAADALLSDDAKKHPELKPSPTREVTASNIMSVVKGTNRRVSKGSSGTNACDKLSEKRENMAGLRVKKIMKRASEDGESSLVVQNLRKEIREAVRDKSSINFEDNHFDTKLLEAFRAAIAPKTEPINKLSPSALKAKKSMLQKGKVREHLTKKIFGTSNGRRKRAWDRDCEIEFWKYRCMRASKPEKVETLKSVLDLLRKSSENPESNQGSECRAKDPILSRLYLADTSVFPRKDDVKPLSILKTSASSEQTKQNNPSGKGSHVFLDNNASKTSEASNHLSKMGNCSSERKADKKIVHGSAGDNSASGKTLVSSSAGAKVETKELGQKSDSTKIDKKKWALEILARKTAAASKNAANETQEDNAIFKGNYPLLAQLPTDMRPVLAPCRHNKIPISVRQTQLYRLTERLLRNTNLSVICRTADTELAVADATNIEKEVADRSSSKLVYLNLCSQELLHRTNNTKSTSATDANPPASSAVPTDQPEQNNDDLSNDPEVETALKNAGLLSDSPPSSPQENREICKDEMSGPDNVLELDSHPELDIYGDFEYDLEDEDYIGITKVSNSKQEENDSKVKLVFSTMNMQKSDIALDCADRERSENNEVPQVASSSPNCHSDAVHIDSTTDAEIGQPSVSSELPLGEGTAEPFDSEFEELYGPDKEPLIKKFPDAESRTLRGDGKTETVSEANDCHNKDVSVTAITDKSCNASETGEDASKMEEKSEITAKQSDSANHVPKKVEAYIKEHVRPLCKSGVITAEQYRWAVAKTTEKVMKYHSKAKNASFLIKEGEKVKKLAEQYVEAAQQNRKN</sequence>
<feature type="compositionally biased region" description="Basic and acidic residues" evidence="5">
    <location>
        <begin position="398"/>
        <end position="414"/>
    </location>
</feature>
<dbReference type="PROSITE" id="PS00518">
    <property type="entry name" value="ZF_RING_1"/>
    <property type="match status" value="1"/>
</dbReference>
<feature type="compositionally biased region" description="Basic and acidic residues" evidence="5">
    <location>
        <begin position="803"/>
        <end position="812"/>
    </location>
</feature>
<feature type="region of interest" description="Disordered" evidence="5">
    <location>
        <begin position="1186"/>
        <end position="1215"/>
    </location>
</feature>
<keyword evidence="9" id="KW-1185">Reference proteome</keyword>
<feature type="region of interest" description="Disordered" evidence="5">
    <location>
        <begin position="781"/>
        <end position="812"/>
    </location>
</feature>
<feature type="region of interest" description="Disordered" evidence="5">
    <location>
        <begin position="379"/>
        <end position="448"/>
    </location>
</feature>
<evidence type="ECO:0000256" key="2">
    <source>
        <dbReference type="ARBA" id="ARBA00022771"/>
    </source>
</evidence>
<dbReference type="InterPro" id="IPR001841">
    <property type="entry name" value="Znf_RING"/>
</dbReference>
<evidence type="ECO:0000259" key="6">
    <source>
        <dbReference type="PROSITE" id="PS50016"/>
    </source>
</evidence>
<proteinExistence type="predicted"/>
<evidence type="ECO:0000313" key="9">
    <source>
        <dbReference type="Proteomes" id="UP001372338"/>
    </source>
</evidence>
<reference evidence="8 9" key="1">
    <citation type="submission" date="2024-01" db="EMBL/GenBank/DDBJ databases">
        <title>The genomes of 5 underutilized Papilionoideae crops provide insights into root nodulation and disease resistanc.</title>
        <authorList>
            <person name="Yuan L."/>
        </authorList>
    </citation>
    <scope>NUCLEOTIDE SEQUENCE [LARGE SCALE GENOMIC DNA]</scope>
    <source>
        <strain evidence="8">ZHUSHIDOU_FW_LH</strain>
        <tissue evidence="8">Leaf</tissue>
    </source>
</reference>
<dbReference type="PROSITE" id="PS50089">
    <property type="entry name" value="ZF_RING_2"/>
    <property type="match status" value="1"/>
</dbReference>
<protein>
    <recommendedName>
        <fullName evidence="10">RING/U-box protein</fullName>
    </recommendedName>
</protein>
<feature type="compositionally biased region" description="Basic and acidic residues" evidence="5">
    <location>
        <begin position="999"/>
        <end position="1008"/>
    </location>
</feature>
<evidence type="ECO:0000256" key="4">
    <source>
        <dbReference type="PROSITE-ProRule" id="PRU00175"/>
    </source>
</evidence>
<accession>A0AAN9E9L7</accession>
<feature type="compositionally biased region" description="Polar residues" evidence="5">
    <location>
        <begin position="785"/>
        <end position="799"/>
    </location>
</feature>
<dbReference type="PANTHER" id="PTHR15315:SF26">
    <property type="entry name" value="E3 UBIQUITIN-PROTEIN LIGASE NRDP1"/>
    <property type="match status" value="1"/>
</dbReference>
<dbReference type="PANTHER" id="PTHR15315">
    <property type="entry name" value="RING FINGER PROTEIN 41, 151"/>
    <property type="match status" value="1"/>
</dbReference>
<gene>
    <name evidence="8" type="ORF">RIF29_34640</name>
</gene>
<dbReference type="Gene3D" id="3.30.40.10">
    <property type="entry name" value="Zinc/RING finger domain, C3HC4 (zinc finger)"/>
    <property type="match status" value="2"/>
</dbReference>
<keyword evidence="1" id="KW-0479">Metal-binding</keyword>
<dbReference type="Pfam" id="PF13639">
    <property type="entry name" value="zf-RING_2"/>
    <property type="match status" value="1"/>
</dbReference>
<dbReference type="GO" id="GO:0061630">
    <property type="term" value="F:ubiquitin protein ligase activity"/>
    <property type="evidence" value="ECO:0007669"/>
    <property type="project" value="TreeGrafter"/>
</dbReference>
<dbReference type="InterPro" id="IPR013083">
    <property type="entry name" value="Znf_RING/FYVE/PHD"/>
</dbReference>
<dbReference type="SUPFAM" id="SSF57850">
    <property type="entry name" value="RING/U-box"/>
    <property type="match status" value="1"/>
</dbReference>
<feature type="compositionally biased region" description="Basic and acidic residues" evidence="5">
    <location>
        <begin position="1194"/>
        <end position="1204"/>
    </location>
</feature>
<organism evidence="8 9">
    <name type="scientific">Crotalaria pallida</name>
    <name type="common">Smooth rattlebox</name>
    <name type="synonym">Crotalaria striata</name>
    <dbReference type="NCBI Taxonomy" id="3830"/>
    <lineage>
        <taxon>Eukaryota</taxon>
        <taxon>Viridiplantae</taxon>
        <taxon>Streptophyta</taxon>
        <taxon>Embryophyta</taxon>
        <taxon>Tracheophyta</taxon>
        <taxon>Spermatophyta</taxon>
        <taxon>Magnoliopsida</taxon>
        <taxon>eudicotyledons</taxon>
        <taxon>Gunneridae</taxon>
        <taxon>Pentapetalae</taxon>
        <taxon>rosids</taxon>
        <taxon>fabids</taxon>
        <taxon>Fabales</taxon>
        <taxon>Fabaceae</taxon>
        <taxon>Papilionoideae</taxon>
        <taxon>50 kb inversion clade</taxon>
        <taxon>genistoids sensu lato</taxon>
        <taxon>core genistoids</taxon>
        <taxon>Crotalarieae</taxon>
        <taxon>Crotalaria</taxon>
    </lineage>
</organism>
<keyword evidence="3" id="KW-0862">Zinc</keyword>
<feature type="compositionally biased region" description="Acidic residues" evidence="5">
    <location>
        <begin position="969"/>
        <end position="979"/>
    </location>
</feature>
<dbReference type="Proteomes" id="UP001372338">
    <property type="component" value="Unassembled WGS sequence"/>
</dbReference>
<dbReference type="GO" id="GO:0016567">
    <property type="term" value="P:protein ubiquitination"/>
    <property type="evidence" value="ECO:0007669"/>
    <property type="project" value="TreeGrafter"/>
</dbReference>
<keyword evidence="2 4" id="KW-0863">Zinc-finger</keyword>
<comment type="caution">
    <text evidence="8">The sequence shown here is derived from an EMBL/GenBank/DDBJ whole genome shotgun (WGS) entry which is preliminary data.</text>
</comment>
<dbReference type="InterPro" id="IPR017907">
    <property type="entry name" value="Znf_RING_CS"/>
</dbReference>
<feature type="region of interest" description="Disordered" evidence="5">
    <location>
        <begin position="755"/>
        <end position="774"/>
    </location>
</feature>
<dbReference type="EMBL" id="JAYWIO010000007">
    <property type="protein sequence ID" value="KAK7251441.1"/>
    <property type="molecule type" value="Genomic_DNA"/>
</dbReference>
<evidence type="ECO:0000256" key="1">
    <source>
        <dbReference type="ARBA" id="ARBA00022723"/>
    </source>
</evidence>
<feature type="compositionally biased region" description="Polar residues" evidence="5">
    <location>
        <begin position="944"/>
        <end position="968"/>
    </location>
</feature>
<feature type="compositionally biased region" description="Polar residues" evidence="5">
    <location>
        <begin position="755"/>
        <end position="770"/>
    </location>
</feature>
<dbReference type="PROSITE" id="PS50016">
    <property type="entry name" value="ZF_PHD_2"/>
    <property type="match status" value="1"/>
</dbReference>
<feature type="region of interest" description="Disordered" evidence="5">
    <location>
        <begin position="944"/>
        <end position="1012"/>
    </location>
</feature>
<feature type="region of interest" description="Disordered" evidence="5">
    <location>
        <begin position="1106"/>
        <end position="1126"/>
    </location>
</feature>
<dbReference type="InterPro" id="IPR001965">
    <property type="entry name" value="Znf_PHD"/>
</dbReference>
<feature type="compositionally biased region" description="Polar residues" evidence="5">
    <location>
        <begin position="728"/>
        <end position="742"/>
    </location>
</feature>
<evidence type="ECO:0000256" key="3">
    <source>
        <dbReference type="ARBA" id="ARBA00022833"/>
    </source>
</evidence>
<evidence type="ECO:0000256" key="5">
    <source>
        <dbReference type="SAM" id="MobiDB-lite"/>
    </source>
</evidence>
<dbReference type="GO" id="GO:0008270">
    <property type="term" value="F:zinc ion binding"/>
    <property type="evidence" value="ECO:0007669"/>
    <property type="project" value="UniProtKB-KW"/>
</dbReference>
<feature type="domain" description="RING-type" evidence="7">
    <location>
        <begin position="42"/>
        <end position="81"/>
    </location>
</feature>
<dbReference type="InterPro" id="IPR019787">
    <property type="entry name" value="Znf_PHD-finger"/>
</dbReference>
<feature type="compositionally biased region" description="Basic and acidic residues" evidence="5">
    <location>
        <begin position="427"/>
        <end position="440"/>
    </location>
</feature>
<dbReference type="Pfam" id="PF00628">
    <property type="entry name" value="PHD"/>
    <property type="match status" value="1"/>
</dbReference>
<evidence type="ECO:0000313" key="8">
    <source>
        <dbReference type="EMBL" id="KAK7251441.1"/>
    </source>
</evidence>
<evidence type="ECO:0000259" key="7">
    <source>
        <dbReference type="PROSITE" id="PS50089"/>
    </source>
</evidence>
<feature type="compositionally biased region" description="Polar residues" evidence="5">
    <location>
        <begin position="1106"/>
        <end position="1117"/>
    </location>
</feature>
<name>A0AAN9E9L7_CROPI</name>